<dbReference type="Proteomes" id="UP001642406">
    <property type="component" value="Unassembled WGS sequence"/>
</dbReference>
<feature type="transmembrane region" description="Helical" evidence="1">
    <location>
        <begin position="47"/>
        <end position="66"/>
    </location>
</feature>
<keyword evidence="1" id="KW-1133">Transmembrane helix</keyword>
<evidence type="ECO:0000313" key="3">
    <source>
        <dbReference type="Proteomes" id="UP001642406"/>
    </source>
</evidence>
<protein>
    <submittedName>
        <fullName evidence="2">Uncharacterized protein</fullName>
    </submittedName>
</protein>
<evidence type="ECO:0000313" key="2">
    <source>
        <dbReference type="EMBL" id="CAK7231835.1"/>
    </source>
</evidence>
<keyword evidence="1" id="KW-0472">Membrane</keyword>
<comment type="caution">
    <text evidence="2">The sequence shown here is derived from an EMBL/GenBank/DDBJ whole genome shotgun (WGS) entry which is preliminary data.</text>
</comment>
<evidence type="ECO:0000256" key="1">
    <source>
        <dbReference type="SAM" id="Phobius"/>
    </source>
</evidence>
<proteinExistence type="predicted"/>
<sequence>MPAIPIVIDIDALSRGITADIAVATRNLHSVGHVIVRRGTDNHIAEVVAVVATIAISMGLLLYWGITKEGSCNWRPAKK</sequence>
<reference evidence="2 3" key="1">
    <citation type="submission" date="2024-01" db="EMBL/GenBank/DDBJ databases">
        <authorList>
            <person name="Allen C."/>
            <person name="Tagirdzhanova G."/>
        </authorList>
    </citation>
    <scope>NUCLEOTIDE SEQUENCE [LARGE SCALE GENOMIC DNA]</scope>
</reference>
<dbReference type="EMBL" id="CAWUHC010000098">
    <property type="protein sequence ID" value="CAK7231835.1"/>
    <property type="molecule type" value="Genomic_DNA"/>
</dbReference>
<keyword evidence="1" id="KW-0812">Transmembrane</keyword>
<accession>A0ABP0CIH8</accession>
<keyword evidence="3" id="KW-1185">Reference proteome</keyword>
<name>A0ABP0CIH8_9PEZI</name>
<gene>
    <name evidence="2" type="ORF">SBRCBS47491_008064</name>
</gene>
<organism evidence="2 3">
    <name type="scientific">Sporothrix bragantina</name>
    <dbReference type="NCBI Taxonomy" id="671064"/>
    <lineage>
        <taxon>Eukaryota</taxon>
        <taxon>Fungi</taxon>
        <taxon>Dikarya</taxon>
        <taxon>Ascomycota</taxon>
        <taxon>Pezizomycotina</taxon>
        <taxon>Sordariomycetes</taxon>
        <taxon>Sordariomycetidae</taxon>
        <taxon>Ophiostomatales</taxon>
        <taxon>Ophiostomataceae</taxon>
        <taxon>Sporothrix</taxon>
    </lineage>
</organism>